<evidence type="ECO:0000313" key="2">
    <source>
        <dbReference type="Proteomes" id="UP000308197"/>
    </source>
</evidence>
<reference evidence="1 2" key="1">
    <citation type="journal article" date="2019" name="Nat. Ecol. Evol.">
        <title>Megaphylogeny resolves global patterns of mushroom evolution.</title>
        <authorList>
            <person name="Varga T."/>
            <person name="Krizsan K."/>
            <person name="Foldi C."/>
            <person name="Dima B."/>
            <person name="Sanchez-Garcia M."/>
            <person name="Sanchez-Ramirez S."/>
            <person name="Szollosi G.J."/>
            <person name="Szarkandi J.G."/>
            <person name="Papp V."/>
            <person name="Albert L."/>
            <person name="Andreopoulos W."/>
            <person name="Angelini C."/>
            <person name="Antonin V."/>
            <person name="Barry K.W."/>
            <person name="Bougher N.L."/>
            <person name="Buchanan P."/>
            <person name="Buyck B."/>
            <person name="Bense V."/>
            <person name="Catcheside P."/>
            <person name="Chovatia M."/>
            <person name="Cooper J."/>
            <person name="Damon W."/>
            <person name="Desjardin D."/>
            <person name="Finy P."/>
            <person name="Geml J."/>
            <person name="Haridas S."/>
            <person name="Hughes K."/>
            <person name="Justo A."/>
            <person name="Karasinski D."/>
            <person name="Kautmanova I."/>
            <person name="Kiss B."/>
            <person name="Kocsube S."/>
            <person name="Kotiranta H."/>
            <person name="LaButti K.M."/>
            <person name="Lechner B.E."/>
            <person name="Liimatainen K."/>
            <person name="Lipzen A."/>
            <person name="Lukacs Z."/>
            <person name="Mihaltcheva S."/>
            <person name="Morgado L.N."/>
            <person name="Niskanen T."/>
            <person name="Noordeloos M.E."/>
            <person name="Ohm R.A."/>
            <person name="Ortiz-Santana B."/>
            <person name="Ovrebo C."/>
            <person name="Racz N."/>
            <person name="Riley R."/>
            <person name="Savchenko A."/>
            <person name="Shiryaev A."/>
            <person name="Soop K."/>
            <person name="Spirin V."/>
            <person name="Szebenyi C."/>
            <person name="Tomsovsky M."/>
            <person name="Tulloss R.E."/>
            <person name="Uehling J."/>
            <person name="Grigoriev I.V."/>
            <person name="Vagvolgyi C."/>
            <person name="Papp T."/>
            <person name="Martin F.M."/>
            <person name="Miettinen O."/>
            <person name="Hibbett D.S."/>
            <person name="Nagy L.G."/>
        </authorList>
    </citation>
    <scope>NUCLEOTIDE SEQUENCE [LARGE SCALE GENOMIC DNA]</scope>
    <source>
        <strain evidence="1 2">HHB13444</strain>
    </source>
</reference>
<dbReference type="InParanoid" id="A0A5C3PBL7"/>
<dbReference type="Proteomes" id="UP000308197">
    <property type="component" value="Unassembled WGS sequence"/>
</dbReference>
<evidence type="ECO:0000313" key="1">
    <source>
        <dbReference type="EMBL" id="TFK85600.1"/>
    </source>
</evidence>
<keyword evidence="2" id="KW-1185">Reference proteome</keyword>
<name>A0A5C3PBL7_9APHY</name>
<dbReference type="EMBL" id="ML211244">
    <property type="protein sequence ID" value="TFK85600.1"/>
    <property type="molecule type" value="Genomic_DNA"/>
</dbReference>
<gene>
    <name evidence="1" type="ORF">K466DRAFT_183408</name>
</gene>
<dbReference type="AlphaFoldDB" id="A0A5C3PBL7"/>
<protein>
    <submittedName>
        <fullName evidence="1">Uncharacterized protein</fullName>
    </submittedName>
</protein>
<organism evidence="1 2">
    <name type="scientific">Polyporus arcularius HHB13444</name>
    <dbReference type="NCBI Taxonomy" id="1314778"/>
    <lineage>
        <taxon>Eukaryota</taxon>
        <taxon>Fungi</taxon>
        <taxon>Dikarya</taxon>
        <taxon>Basidiomycota</taxon>
        <taxon>Agaricomycotina</taxon>
        <taxon>Agaricomycetes</taxon>
        <taxon>Polyporales</taxon>
        <taxon>Polyporaceae</taxon>
        <taxon>Polyporus</taxon>
    </lineage>
</organism>
<accession>A0A5C3PBL7</accession>
<sequence length="81" mass="9446">MRRLGTLMAAIAIWIVSTLRNKTIRYRTSESDAKRCAPGVHKVRRRRSCIRTFGLLWVFQPRSTQTRQPATPCLQDMWVPC</sequence>
<proteinExistence type="predicted"/>